<dbReference type="InterPro" id="IPR009045">
    <property type="entry name" value="Zn_M74/Hedgehog-like"/>
</dbReference>
<dbReference type="Gene3D" id="3.30.1380.10">
    <property type="match status" value="1"/>
</dbReference>
<dbReference type="SUPFAM" id="SSF55166">
    <property type="entry name" value="Hedgehog/DD-peptidase"/>
    <property type="match status" value="1"/>
</dbReference>
<reference evidence="2 3" key="1">
    <citation type="submission" date="2018-11" db="EMBL/GenBank/DDBJ databases">
        <title>Genomic Encyclopedia of Type Strains, Phase IV (KMG-IV): sequencing the most valuable type-strain genomes for metagenomic binning, comparative biology and taxonomic classification.</title>
        <authorList>
            <person name="Goeker M."/>
        </authorList>
    </citation>
    <scope>NUCLEOTIDE SEQUENCE [LARGE SCALE GENOMIC DNA]</scope>
    <source>
        <strain evidence="2 3">DSM 26537</strain>
    </source>
</reference>
<keyword evidence="3" id="KW-1185">Reference proteome</keyword>
<dbReference type="CDD" id="cd14849">
    <property type="entry name" value="DD-dipeptidase_VanXYc"/>
    <property type="match status" value="1"/>
</dbReference>
<dbReference type="Gene3D" id="3.30.200.180">
    <property type="match status" value="1"/>
</dbReference>
<proteinExistence type="predicted"/>
<dbReference type="OrthoDB" id="9792074at2"/>
<evidence type="ECO:0000313" key="2">
    <source>
        <dbReference type="EMBL" id="ROR28720.1"/>
    </source>
</evidence>
<dbReference type="GO" id="GO:0006508">
    <property type="term" value="P:proteolysis"/>
    <property type="evidence" value="ECO:0007669"/>
    <property type="project" value="InterPro"/>
</dbReference>
<dbReference type="Proteomes" id="UP000273083">
    <property type="component" value="Unassembled WGS sequence"/>
</dbReference>
<dbReference type="PANTHER" id="PTHR34385">
    <property type="entry name" value="D-ALANYL-D-ALANINE CARBOXYPEPTIDASE"/>
    <property type="match status" value="1"/>
</dbReference>
<evidence type="ECO:0000259" key="1">
    <source>
        <dbReference type="Pfam" id="PF02557"/>
    </source>
</evidence>
<dbReference type="GO" id="GO:0004180">
    <property type="term" value="F:carboxypeptidase activity"/>
    <property type="evidence" value="ECO:0007669"/>
    <property type="project" value="UniProtKB-KW"/>
</dbReference>
<keyword evidence="2" id="KW-0378">Hydrolase</keyword>
<dbReference type="RefSeq" id="WP_123609216.1">
    <property type="nucleotide sequence ID" value="NZ_RJVG01000004.1"/>
</dbReference>
<name>A0A3N1XPW6_9FIRM</name>
<dbReference type="Pfam" id="PF02557">
    <property type="entry name" value="VanY"/>
    <property type="match status" value="1"/>
</dbReference>
<accession>A0A3N1XPW6</accession>
<organism evidence="2 3">
    <name type="scientific">Mobilisporobacter senegalensis</name>
    <dbReference type="NCBI Taxonomy" id="1329262"/>
    <lineage>
        <taxon>Bacteria</taxon>
        <taxon>Bacillati</taxon>
        <taxon>Bacillota</taxon>
        <taxon>Clostridia</taxon>
        <taxon>Lachnospirales</taxon>
        <taxon>Lachnospiraceae</taxon>
        <taxon>Mobilisporobacter</taxon>
    </lineage>
</organism>
<protein>
    <submittedName>
        <fullName evidence="2">D-alanyl-D-alanine dipeptidase/carboxypeptidase</fullName>
    </submittedName>
</protein>
<dbReference type="PANTHER" id="PTHR34385:SF1">
    <property type="entry name" value="PEPTIDOGLYCAN L-ALANYL-D-GLUTAMATE ENDOPEPTIDASE CWLK"/>
    <property type="match status" value="1"/>
</dbReference>
<dbReference type="InterPro" id="IPR003709">
    <property type="entry name" value="VanY-like_core_dom"/>
</dbReference>
<dbReference type="EMBL" id="RJVG01000004">
    <property type="protein sequence ID" value="ROR28720.1"/>
    <property type="molecule type" value="Genomic_DNA"/>
</dbReference>
<gene>
    <name evidence="2" type="ORF">EDD66_104309</name>
</gene>
<evidence type="ECO:0000313" key="3">
    <source>
        <dbReference type="Proteomes" id="UP000273083"/>
    </source>
</evidence>
<dbReference type="AlphaFoldDB" id="A0A3N1XPW6"/>
<keyword evidence="2" id="KW-0645">Protease</keyword>
<feature type="domain" description="D-alanyl-D-alanine carboxypeptidase-like core" evidence="1">
    <location>
        <begin position="45"/>
        <end position="171"/>
    </location>
</feature>
<sequence length="250" mass="29200">MRTVNLYKDDVGRGSLILVNLNHPIKSSMKIPLMPVDAEYKDICMETKASTLLSRLLDTIGSKGKIIPVSGYRSKEEQEQIYEESLKENGMEFTRKYVALPDRSEHQTGLAIDLSEKSESIDFIRPDFPYTGICGEFRQKAARYGFIERYAKGKERTTGISHEPWHFRYVGYPHSQIIKNHHMSLEEYIEHMKEFPYEGKHYFLKEKSRMTEVFYVRKDSHKTTIDLPDNDLYQISGNNVDGFIVTLWRQ</sequence>
<comment type="caution">
    <text evidence="2">The sequence shown here is derived from an EMBL/GenBank/DDBJ whole genome shotgun (WGS) entry which is preliminary data.</text>
</comment>
<dbReference type="InterPro" id="IPR052179">
    <property type="entry name" value="DD-CPase-like"/>
</dbReference>
<keyword evidence="2" id="KW-0121">Carboxypeptidase</keyword>